<dbReference type="RefSeq" id="WP_378053350.1">
    <property type="nucleotide sequence ID" value="NZ_JBHSIS010000002.1"/>
</dbReference>
<feature type="domain" description="Glycosyl transferase family 1" evidence="2">
    <location>
        <begin position="196"/>
        <end position="291"/>
    </location>
</feature>
<sequence length="322" mass="35589">MNVLLWHVHGSWTDAFVRGRHHYLLPTLPEGGPWGGGRCGRDWPAAEEIAPERLADTDVDVVILQRTEEFELAQRWLRRKPGRDVPAVFVEHNTPKGSPHPLADRDDVLIAHVTHFNEWMWDNGRAPTTVVEHGIVEPAARYTGELPRAAVVTNEPVRRWRITGTDLLPRFAEAAPLDVFGMGLDGLGDALDLGRDRLACHGDLPHDRLHPELARRRAYLHVPRWTSLGLSLIEAMQIGMPVVCLAATESVEAVPADAGVLATRLDLLADGLRDLMADPEMAARMGKRAREYALSRFGLARFLADWDDILAATAVAAPAAAR</sequence>
<evidence type="ECO:0000259" key="2">
    <source>
        <dbReference type="Pfam" id="PF00534"/>
    </source>
</evidence>
<evidence type="ECO:0000313" key="3">
    <source>
        <dbReference type="EMBL" id="MFC4852023.1"/>
    </source>
</evidence>
<dbReference type="Proteomes" id="UP001595859">
    <property type="component" value="Unassembled WGS sequence"/>
</dbReference>
<dbReference type="InterPro" id="IPR001296">
    <property type="entry name" value="Glyco_trans_1"/>
</dbReference>
<dbReference type="Pfam" id="PF00534">
    <property type="entry name" value="Glycos_transf_1"/>
    <property type="match status" value="1"/>
</dbReference>
<organism evidence="3 4">
    <name type="scientific">Actinophytocola glycyrrhizae</name>
    <dbReference type="NCBI Taxonomy" id="2044873"/>
    <lineage>
        <taxon>Bacteria</taxon>
        <taxon>Bacillati</taxon>
        <taxon>Actinomycetota</taxon>
        <taxon>Actinomycetes</taxon>
        <taxon>Pseudonocardiales</taxon>
        <taxon>Pseudonocardiaceae</taxon>
    </lineage>
</organism>
<accession>A0ABV9RRT6</accession>
<dbReference type="EMBL" id="JBHSIS010000002">
    <property type="protein sequence ID" value="MFC4852023.1"/>
    <property type="molecule type" value="Genomic_DNA"/>
</dbReference>
<keyword evidence="1" id="KW-0808">Transferase</keyword>
<evidence type="ECO:0000256" key="1">
    <source>
        <dbReference type="ARBA" id="ARBA00022679"/>
    </source>
</evidence>
<dbReference type="Gene3D" id="3.40.50.2000">
    <property type="entry name" value="Glycogen Phosphorylase B"/>
    <property type="match status" value="1"/>
</dbReference>
<comment type="caution">
    <text evidence="3">The sequence shown here is derived from an EMBL/GenBank/DDBJ whole genome shotgun (WGS) entry which is preliminary data.</text>
</comment>
<reference evidence="4" key="1">
    <citation type="journal article" date="2019" name="Int. J. Syst. Evol. Microbiol.">
        <title>The Global Catalogue of Microorganisms (GCM) 10K type strain sequencing project: providing services to taxonomists for standard genome sequencing and annotation.</title>
        <authorList>
            <consortium name="The Broad Institute Genomics Platform"/>
            <consortium name="The Broad Institute Genome Sequencing Center for Infectious Disease"/>
            <person name="Wu L."/>
            <person name="Ma J."/>
        </authorList>
    </citation>
    <scope>NUCLEOTIDE SEQUENCE [LARGE SCALE GENOMIC DNA]</scope>
    <source>
        <strain evidence="4">ZS-22-S1</strain>
    </source>
</reference>
<proteinExistence type="predicted"/>
<keyword evidence="4" id="KW-1185">Reference proteome</keyword>
<evidence type="ECO:0000313" key="4">
    <source>
        <dbReference type="Proteomes" id="UP001595859"/>
    </source>
</evidence>
<dbReference type="SUPFAM" id="SSF53756">
    <property type="entry name" value="UDP-Glycosyltransferase/glycogen phosphorylase"/>
    <property type="match status" value="1"/>
</dbReference>
<gene>
    <name evidence="3" type="ORF">ACFPCV_00805</name>
</gene>
<name>A0ABV9RRT6_9PSEU</name>
<protein>
    <submittedName>
        <fullName evidence="3">Glycosyltransferase</fullName>
    </submittedName>
</protein>